<evidence type="ECO:0000313" key="1">
    <source>
        <dbReference type="EMBL" id="OAF64934.1"/>
    </source>
</evidence>
<sequence length="110" mass="12619">MNIADVNTRISMLIPIIISKNINIVNHISNCIVKNENIYNIDQTHKTIFWLPNKILPQILYKYGVSELQIKTISKICMCDVSDFDLNKNIFVDKIDGNMLMSPHCLIKGI</sequence>
<gene>
    <name evidence="1" type="ORF">A3Q56_07354</name>
</gene>
<protein>
    <submittedName>
        <fullName evidence="1">Uncharacterized protein</fullName>
    </submittedName>
</protein>
<evidence type="ECO:0000313" key="2">
    <source>
        <dbReference type="Proteomes" id="UP000078046"/>
    </source>
</evidence>
<name>A0A177AUP6_9BILA</name>
<comment type="caution">
    <text evidence="1">The sequence shown here is derived from an EMBL/GenBank/DDBJ whole genome shotgun (WGS) entry which is preliminary data.</text>
</comment>
<accession>A0A177AUP6</accession>
<organism evidence="1 2">
    <name type="scientific">Intoshia linei</name>
    <dbReference type="NCBI Taxonomy" id="1819745"/>
    <lineage>
        <taxon>Eukaryota</taxon>
        <taxon>Metazoa</taxon>
        <taxon>Spiralia</taxon>
        <taxon>Lophotrochozoa</taxon>
        <taxon>Mesozoa</taxon>
        <taxon>Orthonectida</taxon>
        <taxon>Rhopaluridae</taxon>
        <taxon>Intoshia</taxon>
    </lineage>
</organism>
<dbReference type="AlphaFoldDB" id="A0A177AUP6"/>
<reference evidence="1 2" key="1">
    <citation type="submission" date="2016-04" db="EMBL/GenBank/DDBJ databases">
        <title>The genome of Intoshia linei affirms orthonectids as highly simplified spiralians.</title>
        <authorList>
            <person name="Mikhailov K.V."/>
            <person name="Slusarev G.S."/>
            <person name="Nikitin M.A."/>
            <person name="Logacheva M.D."/>
            <person name="Penin A."/>
            <person name="Aleoshin V."/>
            <person name="Panchin Y.V."/>
        </authorList>
    </citation>
    <scope>NUCLEOTIDE SEQUENCE [LARGE SCALE GENOMIC DNA]</scope>
    <source>
        <strain evidence="1">Intl2013</strain>
        <tissue evidence="1">Whole animal</tissue>
    </source>
</reference>
<dbReference type="EMBL" id="LWCA01001529">
    <property type="protein sequence ID" value="OAF64934.1"/>
    <property type="molecule type" value="Genomic_DNA"/>
</dbReference>
<keyword evidence="2" id="KW-1185">Reference proteome</keyword>
<dbReference type="Proteomes" id="UP000078046">
    <property type="component" value="Unassembled WGS sequence"/>
</dbReference>
<feature type="non-terminal residue" evidence="1">
    <location>
        <position position="110"/>
    </location>
</feature>
<proteinExistence type="predicted"/>